<dbReference type="RefSeq" id="WP_090042744.1">
    <property type="nucleotide sequence ID" value="NZ_FOKI01000038.1"/>
</dbReference>
<proteinExistence type="predicted"/>
<feature type="transmembrane region" description="Helical" evidence="1">
    <location>
        <begin position="211"/>
        <end position="230"/>
    </location>
</feature>
<feature type="transmembrane region" description="Helical" evidence="1">
    <location>
        <begin position="127"/>
        <end position="150"/>
    </location>
</feature>
<gene>
    <name evidence="2" type="ORF">SAMN04488528_10385</name>
</gene>
<feature type="transmembrane region" description="Helical" evidence="1">
    <location>
        <begin position="236"/>
        <end position="257"/>
    </location>
</feature>
<evidence type="ECO:0000313" key="2">
    <source>
        <dbReference type="EMBL" id="SFB37823.1"/>
    </source>
</evidence>
<feature type="transmembrane region" description="Helical" evidence="1">
    <location>
        <begin position="269"/>
        <end position="295"/>
    </location>
</feature>
<evidence type="ECO:0008006" key="4">
    <source>
        <dbReference type="Google" id="ProtNLM"/>
    </source>
</evidence>
<dbReference type="AlphaFoldDB" id="A0A1I1ANB8"/>
<accession>A0A1I1ANB8</accession>
<protein>
    <recommendedName>
        <fullName evidence="4">DUF2812 domain-containing protein</fullName>
    </recommendedName>
</protein>
<reference evidence="2 3" key="1">
    <citation type="submission" date="2016-10" db="EMBL/GenBank/DDBJ databases">
        <authorList>
            <person name="de Groot N.N."/>
        </authorList>
    </citation>
    <scope>NUCLEOTIDE SEQUENCE [LARGE SCALE GENOMIC DNA]</scope>
    <source>
        <strain evidence="2 3">DSM 12271</strain>
    </source>
</reference>
<name>A0A1I1ANB8_9CLOT</name>
<keyword evidence="1" id="KW-0812">Transmembrane</keyword>
<evidence type="ECO:0000256" key="1">
    <source>
        <dbReference type="SAM" id="Phobius"/>
    </source>
</evidence>
<organism evidence="2 3">
    <name type="scientific">Clostridium frigidicarnis</name>
    <dbReference type="NCBI Taxonomy" id="84698"/>
    <lineage>
        <taxon>Bacteria</taxon>
        <taxon>Bacillati</taxon>
        <taxon>Bacillota</taxon>
        <taxon>Clostridia</taxon>
        <taxon>Eubacteriales</taxon>
        <taxon>Clostridiaceae</taxon>
        <taxon>Clostridium</taxon>
    </lineage>
</organism>
<evidence type="ECO:0000313" key="3">
    <source>
        <dbReference type="Proteomes" id="UP000198619"/>
    </source>
</evidence>
<dbReference type="Proteomes" id="UP000198619">
    <property type="component" value="Unassembled WGS sequence"/>
</dbReference>
<keyword evidence="1" id="KW-0472">Membrane</keyword>
<dbReference type="STRING" id="84698.SAMN04488528_10385"/>
<feature type="transmembrane region" description="Helical" evidence="1">
    <location>
        <begin position="162"/>
        <end position="186"/>
    </location>
</feature>
<dbReference type="EMBL" id="FOKI01000038">
    <property type="protein sequence ID" value="SFB37823.1"/>
    <property type="molecule type" value="Genomic_DNA"/>
</dbReference>
<sequence>MIIRYNKWVLFNFLPYEYKALEKYLDDMALKGWKLQSIKGVALKFKKIEPKKITYSVDVMDKVSFFDGKNSDSALEYREYCKAAGWDFVCEREKIQVYCSESKIDRVPIHTDEKEKFNCIFKASLKYVLLSLFTVIMFLFTQCMITIGGYNVNFLANNSQLFSLFIVSMFIINEVIGTINFIIWAVKGKRRLKREGEVSYNYFKVVKIKRIICKFMLIIFLLYIMSIAIMGEIFALKISAVIFLIAGAMSILMNFVSKTKYKKKRKINIISYVVIIIFTTIIINGLIFSKVFFYYGGKDNKIKKDNYILTLKDFNDEAAEEGSLYTNENNSFLASTLYYSNKGKNVNLGYELFQSKYEWAVKYDFNNIMNSMKKINIKYIEKETDLPGDIKVYMNEHGHRYIMFSPNKLMEINSWDKNLSEGELLNKIYEEVFK</sequence>
<keyword evidence="1" id="KW-1133">Transmembrane helix</keyword>
<dbReference type="OrthoDB" id="1650893at2"/>
<dbReference type="InterPro" id="IPR021359">
    <property type="entry name" value="DUF2812"/>
</dbReference>
<keyword evidence="3" id="KW-1185">Reference proteome</keyword>
<dbReference type="Pfam" id="PF11193">
    <property type="entry name" value="DUF2812"/>
    <property type="match status" value="1"/>
</dbReference>